<evidence type="ECO:0000313" key="1">
    <source>
        <dbReference type="EMBL" id="PKI62236.1"/>
    </source>
</evidence>
<dbReference type="EMBL" id="PGOL01000983">
    <property type="protein sequence ID" value="PKI62236.1"/>
    <property type="molecule type" value="Genomic_DNA"/>
</dbReference>
<evidence type="ECO:0000313" key="2">
    <source>
        <dbReference type="Proteomes" id="UP000233551"/>
    </source>
</evidence>
<gene>
    <name evidence="1" type="ORF">CRG98_017370</name>
</gene>
<sequence length="146" mass="16400">MEFLSKTNLKTLSYGSLRVPFQINHTAGRHRRPIPADPLPPRGSEQAVEAVGGKKAAIESGTAAFWSVIRHFLSIWVIFLIGQKPPLTRRKKFHSQNLTCQSLSHRLTPLLIYEEDDRTGCGLYRDDSVVPYTNPSAVVKQIEPFS</sequence>
<dbReference type="Proteomes" id="UP000233551">
    <property type="component" value="Unassembled WGS sequence"/>
</dbReference>
<name>A0A2I0K3F4_PUNGR</name>
<proteinExistence type="predicted"/>
<reference evidence="1 2" key="1">
    <citation type="submission" date="2017-11" db="EMBL/GenBank/DDBJ databases">
        <title>De-novo sequencing of pomegranate (Punica granatum L.) genome.</title>
        <authorList>
            <person name="Akparov Z."/>
            <person name="Amiraslanov A."/>
            <person name="Hajiyeva S."/>
            <person name="Abbasov M."/>
            <person name="Kaur K."/>
            <person name="Hamwieh A."/>
            <person name="Solovyev V."/>
            <person name="Salamov A."/>
            <person name="Braich B."/>
            <person name="Kosarev P."/>
            <person name="Mahmoud A."/>
            <person name="Hajiyev E."/>
            <person name="Babayeva S."/>
            <person name="Izzatullayeva V."/>
            <person name="Mammadov A."/>
            <person name="Mammadov A."/>
            <person name="Sharifova S."/>
            <person name="Ojaghi J."/>
            <person name="Eynullazada K."/>
            <person name="Bayramov B."/>
            <person name="Abdulazimova A."/>
            <person name="Shahmuradov I."/>
        </authorList>
    </citation>
    <scope>NUCLEOTIDE SEQUENCE [LARGE SCALE GENOMIC DNA]</scope>
    <source>
        <strain evidence="2">cv. AG2017</strain>
        <tissue evidence="1">Leaf</tissue>
    </source>
</reference>
<organism evidence="1 2">
    <name type="scientific">Punica granatum</name>
    <name type="common">Pomegranate</name>
    <dbReference type="NCBI Taxonomy" id="22663"/>
    <lineage>
        <taxon>Eukaryota</taxon>
        <taxon>Viridiplantae</taxon>
        <taxon>Streptophyta</taxon>
        <taxon>Embryophyta</taxon>
        <taxon>Tracheophyta</taxon>
        <taxon>Spermatophyta</taxon>
        <taxon>Magnoliopsida</taxon>
        <taxon>eudicotyledons</taxon>
        <taxon>Gunneridae</taxon>
        <taxon>Pentapetalae</taxon>
        <taxon>rosids</taxon>
        <taxon>malvids</taxon>
        <taxon>Myrtales</taxon>
        <taxon>Lythraceae</taxon>
        <taxon>Punica</taxon>
    </lineage>
</organism>
<protein>
    <submittedName>
        <fullName evidence="1">Uncharacterized protein</fullName>
    </submittedName>
</protein>
<keyword evidence="2" id="KW-1185">Reference proteome</keyword>
<comment type="caution">
    <text evidence="1">The sequence shown here is derived from an EMBL/GenBank/DDBJ whole genome shotgun (WGS) entry which is preliminary data.</text>
</comment>
<accession>A0A2I0K3F4</accession>
<dbReference type="AlphaFoldDB" id="A0A2I0K3F4"/>